<keyword evidence="5" id="KW-1185">Reference proteome</keyword>
<sequence>MERFGRKSFSTAVLWVLLSATLVPAATTPLYPGDQTILVRHRRQPMRTVYTIYFLLAVSLLVGIVIAGVLQIYKERAAEVVPEVAVRSKRQLVQVLRNYGGFSGFGAPSPYGGFGGSAASANANAIGQGFGVFEGVSGANAASNALSQNIGGFGFGSSNANANAFSQQVGPGGFGSSAANAQAQSFQSDSPFGSFGASASNAASQGFSAGPGGLTGTAGFSGSQTYNLPGSRKISLAYSNGFSLGGDAPSLPFSWLAVIGVVMLLFGYVLTMPAEDNTGKERPLGGLAEAGNIHEEVVVGAQLYVRKKPATALRRQEREIRHDHVTHGTSHVNRLESPGKEQPHLGKHHHKVSPTWKNTKTAAKVNQHWDQFVAVIVLSALVIGALGQNDGRDAAVRDRAGSGYEVLVESSLHVRKANPAVRRNVRSVLDLLVPPEAALVRQKRQFGGFGASSAQANANAFNQQFGPNGFGASAANAGAQSFYNQGPGGGFGASAANSASQGFAVGPGGFSGSAGQSGSQSYKLPGNKDVSLSYSGGFSVANGQPSVSQGNSFSITKKHSGAMSVSTVVVFGLLCGVALSVAYPYPYPQNAFMYYRSAYPMMAFPQLQPTTMYQQAMFQNQRLRSYHRRSAGTSGVAAFAAGDNIATGTQILKDPAAAGYPSVQSFADAYPAEALPENELPEADDGGQLEPEANDGAGELDFPAEEPLEDVPAPLVPPSASDKRKKKVTVQLDSASDEDEQDEQEVSFGTRRGSGSRPSAPAGPMFPVTFGSTSGGAIAIANSYSTGKGGSATSHATAYGSPASTPEERRRAVILHQQQQQQQQQQRSIRPAKLRTKY</sequence>
<evidence type="ECO:0000256" key="2">
    <source>
        <dbReference type="SAM" id="Phobius"/>
    </source>
</evidence>
<feature type="chain" id="PRO_5008129607" description="Transmembrane protein" evidence="3">
    <location>
        <begin position="26"/>
        <end position="838"/>
    </location>
</feature>
<dbReference type="EnsemblMetazoa" id="ADIR004329-RA">
    <property type="protein sequence ID" value="ADIR004329-PA"/>
    <property type="gene ID" value="ADIR004329"/>
</dbReference>
<feature type="compositionally biased region" description="Low complexity" evidence="1">
    <location>
        <begin position="817"/>
        <end position="826"/>
    </location>
</feature>
<feature type="transmembrane region" description="Helical" evidence="2">
    <location>
        <begin position="49"/>
        <end position="70"/>
    </location>
</feature>
<protein>
    <recommendedName>
        <fullName evidence="6">Transmembrane protein</fullName>
    </recommendedName>
</protein>
<feature type="region of interest" description="Disordered" evidence="1">
    <location>
        <begin position="781"/>
        <end position="838"/>
    </location>
</feature>
<feature type="compositionally biased region" description="Basic and acidic residues" evidence="1">
    <location>
        <begin position="333"/>
        <end position="344"/>
    </location>
</feature>
<feature type="compositionally biased region" description="Acidic residues" evidence="1">
    <location>
        <begin position="735"/>
        <end position="745"/>
    </location>
</feature>
<accession>A0A182N9K3</accession>
<organism evidence="4 5">
    <name type="scientific">Anopheles dirus</name>
    <dbReference type="NCBI Taxonomy" id="7168"/>
    <lineage>
        <taxon>Eukaryota</taxon>
        <taxon>Metazoa</taxon>
        <taxon>Ecdysozoa</taxon>
        <taxon>Arthropoda</taxon>
        <taxon>Hexapoda</taxon>
        <taxon>Insecta</taxon>
        <taxon>Pterygota</taxon>
        <taxon>Neoptera</taxon>
        <taxon>Endopterygota</taxon>
        <taxon>Diptera</taxon>
        <taxon>Nematocera</taxon>
        <taxon>Culicoidea</taxon>
        <taxon>Culicidae</taxon>
        <taxon>Anophelinae</taxon>
        <taxon>Anopheles</taxon>
    </lineage>
</organism>
<dbReference type="Proteomes" id="UP000075884">
    <property type="component" value="Unassembled WGS sequence"/>
</dbReference>
<feature type="transmembrane region" description="Helical" evidence="2">
    <location>
        <begin position="369"/>
        <end position="387"/>
    </location>
</feature>
<feature type="compositionally biased region" description="Polar residues" evidence="1">
    <location>
        <begin position="782"/>
        <end position="796"/>
    </location>
</feature>
<keyword evidence="2" id="KW-0472">Membrane</keyword>
<keyword evidence="2" id="KW-0812">Transmembrane</keyword>
<evidence type="ECO:0000256" key="3">
    <source>
        <dbReference type="SAM" id="SignalP"/>
    </source>
</evidence>
<evidence type="ECO:0008006" key="6">
    <source>
        <dbReference type="Google" id="ProtNLM"/>
    </source>
</evidence>
<feature type="region of interest" description="Disordered" evidence="1">
    <location>
        <begin position="327"/>
        <end position="354"/>
    </location>
</feature>
<evidence type="ECO:0000256" key="1">
    <source>
        <dbReference type="SAM" id="MobiDB-lite"/>
    </source>
</evidence>
<feature type="transmembrane region" description="Helical" evidence="2">
    <location>
        <begin position="562"/>
        <end position="585"/>
    </location>
</feature>
<proteinExistence type="predicted"/>
<reference evidence="4" key="2">
    <citation type="submission" date="2020-05" db="UniProtKB">
        <authorList>
            <consortium name="EnsemblMetazoa"/>
        </authorList>
    </citation>
    <scope>IDENTIFICATION</scope>
    <source>
        <strain evidence="4">WRAIR2</strain>
    </source>
</reference>
<evidence type="ECO:0000313" key="5">
    <source>
        <dbReference type="Proteomes" id="UP000075884"/>
    </source>
</evidence>
<keyword evidence="3" id="KW-0732">Signal</keyword>
<feature type="transmembrane region" description="Helical" evidence="2">
    <location>
        <begin position="253"/>
        <end position="271"/>
    </location>
</feature>
<dbReference type="STRING" id="7168.A0A182N9K3"/>
<feature type="region of interest" description="Disordered" evidence="1">
    <location>
        <begin position="678"/>
        <end position="768"/>
    </location>
</feature>
<name>A0A182N9K3_9DIPT</name>
<dbReference type="VEuPathDB" id="VectorBase:ADIR004329"/>
<feature type="signal peptide" evidence="3">
    <location>
        <begin position="1"/>
        <end position="25"/>
    </location>
</feature>
<dbReference type="AlphaFoldDB" id="A0A182N9K3"/>
<keyword evidence="2" id="KW-1133">Transmembrane helix</keyword>
<reference evidence="5" key="1">
    <citation type="submission" date="2013-03" db="EMBL/GenBank/DDBJ databases">
        <title>The Genome Sequence of Anopheles dirus WRAIR2.</title>
        <authorList>
            <consortium name="The Broad Institute Genomics Platform"/>
            <person name="Neafsey D.E."/>
            <person name="Walton C."/>
            <person name="Walker B."/>
            <person name="Young S.K."/>
            <person name="Zeng Q."/>
            <person name="Gargeya S."/>
            <person name="Fitzgerald M."/>
            <person name="Haas B."/>
            <person name="Abouelleil A."/>
            <person name="Allen A.W."/>
            <person name="Alvarado L."/>
            <person name="Arachchi H.M."/>
            <person name="Berlin A.M."/>
            <person name="Chapman S.B."/>
            <person name="Gainer-Dewar J."/>
            <person name="Goldberg J."/>
            <person name="Griggs A."/>
            <person name="Gujja S."/>
            <person name="Hansen M."/>
            <person name="Howarth C."/>
            <person name="Imamovic A."/>
            <person name="Ireland A."/>
            <person name="Larimer J."/>
            <person name="McCowan C."/>
            <person name="Murphy C."/>
            <person name="Pearson M."/>
            <person name="Poon T.W."/>
            <person name="Priest M."/>
            <person name="Roberts A."/>
            <person name="Saif S."/>
            <person name="Shea T."/>
            <person name="Sisk P."/>
            <person name="Sykes S."/>
            <person name="Wortman J."/>
            <person name="Nusbaum C."/>
            <person name="Birren B."/>
        </authorList>
    </citation>
    <scope>NUCLEOTIDE SEQUENCE [LARGE SCALE GENOMIC DNA]</scope>
    <source>
        <strain evidence="5">WRAIR2</strain>
    </source>
</reference>
<evidence type="ECO:0000313" key="4">
    <source>
        <dbReference type="EnsemblMetazoa" id="ADIR004329-PA"/>
    </source>
</evidence>